<name>A0A0F8ZQU3_9ZZZZ</name>
<sequence length="178" mass="19793">TGLSSPTLFWCAPMRSAAAPSDSMKGDDIVVGHRPDRSRASLFQKPKPDNNVVTDCTQRVPGARTVQRKFQKKTIKVGVIKRAIGKDRRNVPIKAIYIAGFLKSDLACHIFFRSAIPNICTSYDGGDQASHRQLCDERGVWPDHPLRCATGLETRNEQMVQTVKITRPAPRTRKPCGH</sequence>
<comment type="caution">
    <text evidence="1">The sequence shown here is derived from an EMBL/GenBank/DDBJ whole genome shotgun (WGS) entry which is preliminary data.</text>
</comment>
<reference evidence="1" key="1">
    <citation type="journal article" date="2015" name="Nature">
        <title>Complex archaea that bridge the gap between prokaryotes and eukaryotes.</title>
        <authorList>
            <person name="Spang A."/>
            <person name="Saw J.H."/>
            <person name="Jorgensen S.L."/>
            <person name="Zaremba-Niedzwiedzka K."/>
            <person name="Martijn J."/>
            <person name="Lind A.E."/>
            <person name="van Eijk R."/>
            <person name="Schleper C."/>
            <person name="Guy L."/>
            <person name="Ettema T.J."/>
        </authorList>
    </citation>
    <scope>NUCLEOTIDE SEQUENCE</scope>
</reference>
<feature type="non-terminal residue" evidence="1">
    <location>
        <position position="1"/>
    </location>
</feature>
<dbReference type="AlphaFoldDB" id="A0A0F8ZQU3"/>
<evidence type="ECO:0000313" key="1">
    <source>
        <dbReference type="EMBL" id="KKK96218.1"/>
    </source>
</evidence>
<proteinExistence type="predicted"/>
<dbReference type="EMBL" id="LAZR01046576">
    <property type="protein sequence ID" value="KKK96218.1"/>
    <property type="molecule type" value="Genomic_DNA"/>
</dbReference>
<gene>
    <name evidence="1" type="ORF">LCGC14_2664970</name>
</gene>
<protein>
    <submittedName>
        <fullName evidence="1">Uncharacterized protein</fullName>
    </submittedName>
</protein>
<accession>A0A0F8ZQU3</accession>
<organism evidence="1">
    <name type="scientific">marine sediment metagenome</name>
    <dbReference type="NCBI Taxonomy" id="412755"/>
    <lineage>
        <taxon>unclassified sequences</taxon>
        <taxon>metagenomes</taxon>
        <taxon>ecological metagenomes</taxon>
    </lineage>
</organism>